<dbReference type="InterPro" id="IPR013525">
    <property type="entry name" value="ABC2_TM"/>
</dbReference>
<feature type="region of interest" description="Disordered" evidence="10">
    <location>
        <begin position="1"/>
        <end position="29"/>
    </location>
</feature>
<name>A0A9D2Q3H6_9MICO</name>
<sequence length="324" mass="36416">MPRRDWSSVLTVDESGPSAPPAPPAPLERTFDRDSVDKAVADNHLEQIGVRPPLGAYFREMWRYRPLVQTMAIAKAESDNQNTYLGQVWALISPTINALVYVLIFGFLLKVGREGIDNTIAFIVVGVFMFRFFERSVMAGAHSLQKNMNLVRSVQFPRAVLPTAGVLAELTVLGPALVVMCVIAYFSGFLPIAGRVTIDWYWLLLPVAVLLTWVFSTGCAFISARLVAQTPDIDNLLPHVIRILMYASGVIFSVDRFVSQFSWGWLMEYQPVAVYLYLVRSSILNETAYPPDAFMWLLGVIWAVLFSVVGFLFFWAGEERYGRD</sequence>
<feature type="transmembrane region" description="Helical" evidence="9">
    <location>
        <begin position="88"/>
        <end position="109"/>
    </location>
</feature>
<dbReference type="InterPro" id="IPR047817">
    <property type="entry name" value="ABC2_TM_bact-type"/>
</dbReference>
<dbReference type="EMBL" id="DWWC01000296">
    <property type="protein sequence ID" value="HJC70787.1"/>
    <property type="molecule type" value="Genomic_DNA"/>
</dbReference>
<evidence type="ECO:0000256" key="10">
    <source>
        <dbReference type="SAM" id="MobiDB-lite"/>
    </source>
</evidence>
<organism evidence="12 13">
    <name type="scientific">Candidatus Brachybacterium intestinipullorum</name>
    <dbReference type="NCBI Taxonomy" id="2838512"/>
    <lineage>
        <taxon>Bacteria</taxon>
        <taxon>Bacillati</taxon>
        <taxon>Actinomycetota</taxon>
        <taxon>Actinomycetes</taxon>
        <taxon>Micrococcales</taxon>
        <taxon>Dermabacteraceae</taxon>
        <taxon>Brachybacterium</taxon>
    </lineage>
</organism>
<evidence type="ECO:0000256" key="8">
    <source>
        <dbReference type="ARBA" id="ARBA00023136"/>
    </source>
</evidence>
<keyword evidence="4 9" id="KW-1003">Cell membrane</keyword>
<evidence type="ECO:0000256" key="5">
    <source>
        <dbReference type="ARBA" id="ARBA00022519"/>
    </source>
</evidence>
<keyword evidence="7 9" id="KW-1133">Transmembrane helix</keyword>
<feature type="domain" description="ABC transmembrane type-2" evidence="11">
    <location>
        <begin position="85"/>
        <end position="317"/>
    </location>
</feature>
<evidence type="ECO:0000256" key="2">
    <source>
        <dbReference type="ARBA" id="ARBA00007783"/>
    </source>
</evidence>
<feature type="transmembrane region" description="Helical" evidence="9">
    <location>
        <begin position="236"/>
        <end position="254"/>
    </location>
</feature>
<evidence type="ECO:0000256" key="4">
    <source>
        <dbReference type="ARBA" id="ARBA00022475"/>
    </source>
</evidence>
<comment type="similarity">
    <text evidence="2 9">Belongs to the ABC-2 integral membrane protein family.</text>
</comment>
<dbReference type="GO" id="GO:0005886">
    <property type="term" value="C:plasma membrane"/>
    <property type="evidence" value="ECO:0007669"/>
    <property type="project" value="UniProtKB-SubCell"/>
</dbReference>
<dbReference type="PANTHER" id="PTHR30413:SF8">
    <property type="entry name" value="TRANSPORT PERMEASE PROTEIN"/>
    <property type="match status" value="1"/>
</dbReference>
<feature type="transmembrane region" description="Helical" evidence="9">
    <location>
        <begin position="172"/>
        <end position="193"/>
    </location>
</feature>
<evidence type="ECO:0000313" key="12">
    <source>
        <dbReference type="EMBL" id="HJC70787.1"/>
    </source>
</evidence>
<evidence type="ECO:0000256" key="6">
    <source>
        <dbReference type="ARBA" id="ARBA00022692"/>
    </source>
</evidence>
<reference evidence="12" key="2">
    <citation type="submission" date="2021-04" db="EMBL/GenBank/DDBJ databases">
        <authorList>
            <person name="Gilroy R."/>
        </authorList>
    </citation>
    <scope>NUCLEOTIDE SEQUENCE</scope>
    <source>
        <strain evidence="12">CHK130-7132</strain>
    </source>
</reference>
<proteinExistence type="inferred from homology"/>
<feature type="transmembrane region" description="Helical" evidence="9">
    <location>
        <begin position="261"/>
        <end position="278"/>
    </location>
</feature>
<protein>
    <recommendedName>
        <fullName evidence="9">Transport permease protein</fullName>
    </recommendedName>
</protein>
<feature type="transmembrane region" description="Helical" evidence="9">
    <location>
        <begin position="116"/>
        <end position="133"/>
    </location>
</feature>
<gene>
    <name evidence="12" type="ORF">H9932_14075</name>
</gene>
<evidence type="ECO:0000256" key="9">
    <source>
        <dbReference type="RuleBase" id="RU361157"/>
    </source>
</evidence>
<dbReference type="PROSITE" id="PS51012">
    <property type="entry name" value="ABC_TM2"/>
    <property type="match status" value="1"/>
</dbReference>
<keyword evidence="3 9" id="KW-0813">Transport</keyword>
<dbReference type="AlphaFoldDB" id="A0A9D2Q3H6"/>
<evidence type="ECO:0000313" key="13">
    <source>
        <dbReference type="Proteomes" id="UP000823854"/>
    </source>
</evidence>
<evidence type="ECO:0000256" key="1">
    <source>
        <dbReference type="ARBA" id="ARBA00004429"/>
    </source>
</evidence>
<comment type="caution">
    <text evidence="12">The sequence shown here is derived from an EMBL/GenBank/DDBJ whole genome shotgun (WGS) entry which is preliminary data.</text>
</comment>
<dbReference type="PANTHER" id="PTHR30413">
    <property type="entry name" value="INNER MEMBRANE TRANSPORT PERMEASE"/>
    <property type="match status" value="1"/>
</dbReference>
<evidence type="ECO:0000259" key="11">
    <source>
        <dbReference type="PROSITE" id="PS51012"/>
    </source>
</evidence>
<comment type="subcellular location">
    <subcellularLocation>
        <location evidence="1">Cell inner membrane</location>
        <topology evidence="1">Multi-pass membrane protein</topology>
    </subcellularLocation>
    <subcellularLocation>
        <location evidence="9">Cell membrane</location>
        <topology evidence="9">Multi-pass membrane protein</topology>
    </subcellularLocation>
</comment>
<evidence type="ECO:0000256" key="7">
    <source>
        <dbReference type="ARBA" id="ARBA00022989"/>
    </source>
</evidence>
<keyword evidence="8 9" id="KW-0472">Membrane</keyword>
<keyword evidence="5" id="KW-0997">Cell inner membrane</keyword>
<accession>A0A9D2Q3H6</accession>
<dbReference type="GO" id="GO:0015920">
    <property type="term" value="P:lipopolysaccharide transport"/>
    <property type="evidence" value="ECO:0007669"/>
    <property type="project" value="TreeGrafter"/>
</dbReference>
<dbReference type="Pfam" id="PF01061">
    <property type="entry name" value="ABC2_membrane"/>
    <property type="match status" value="1"/>
</dbReference>
<dbReference type="GO" id="GO:0140359">
    <property type="term" value="F:ABC-type transporter activity"/>
    <property type="evidence" value="ECO:0007669"/>
    <property type="project" value="InterPro"/>
</dbReference>
<evidence type="ECO:0000256" key="3">
    <source>
        <dbReference type="ARBA" id="ARBA00022448"/>
    </source>
</evidence>
<reference evidence="12" key="1">
    <citation type="journal article" date="2021" name="PeerJ">
        <title>Extensive microbial diversity within the chicken gut microbiome revealed by metagenomics and culture.</title>
        <authorList>
            <person name="Gilroy R."/>
            <person name="Ravi A."/>
            <person name="Getino M."/>
            <person name="Pursley I."/>
            <person name="Horton D.L."/>
            <person name="Alikhan N.F."/>
            <person name="Baker D."/>
            <person name="Gharbi K."/>
            <person name="Hall N."/>
            <person name="Watson M."/>
            <person name="Adriaenssens E.M."/>
            <person name="Foster-Nyarko E."/>
            <person name="Jarju S."/>
            <person name="Secka A."/>
            <person name="Antonio M."/>
            <person name="Oren A."/>
            <person name="Chaudhuri R.R."/>
            <person name="La Ragione R."/>
            <person name="Hildebrand F."/>
            <person name="Pallen M.J."/>
        </authorList>
    </citation>
    <scope>NUCLEOTIDE SEQUENCE</scope>
    <source>
        <strain evidence="12">CHK130-7132</strain>
    </source>
</reference>
<feature type="transmembrane region" description="Helical" evidence="9">
    <location>
        <begin position="293"/>
        <end position="316"/>
    </location>
</feature>
<feature type="transmembrane region" description="Helical" evidence="9">
    <location>
        <begin position="200"/>
        <end position="224"/>
    </location>
</feature>
<dbReference type="Proteomes" id="UP000823854">
    <property type="component" value="Unassembled WGS sequence"/>
</dbReference>
<keyword evidence="6 9" id="KW-0812">Transmembrane</keyword>